<keyword evidence="2" id="KW-1133">Transmembrane helix</keyword>
<dbReference type="AlphaFoldDB" id="A0A6C0GPX8"/>
<organism evidence="3 4">
    <name type="scientific">Rhodocytophaga rosea</name>
    <dbReference type="NCBI Taxonomy" id="2704465"/>
    <lineage>
        <taxon>Bacteria</taxon>
        <taxon>Pseudomonadati</taxon>
        <taxon>Bacteroidota</taxon>
        <taxon>Cytophagia</taxon>
        <taxon>Cytophagales</taxon>
        <taxon>Rhodocytophagaceae</taxon>
        <taxon>Rhodocytophaga</taxon>
    </lineage>
</organism>
<keyword evidence="2" id="KW-0472">Membrane</keyword>
<accession>A0A6C0GPX8</accession>
<protein>
    <recommendedName>
        <fullName evidence="5">Ppx/GppA phosphatase domain-containing protein</fullName>
    </recommendedName>
</protein>
<feature type="region of interest" description="Disordered" evidence="1">
    <location>
        <begin position="31"/>
        <end position="92"/>
    </location>
</feature>
<dbReference type="EMBL" id="CP048222">
    <property type="protein sequence ID" value="QHT69642.1"/>
    <property type="molecule type" value="Genomic_DNA"/>
</dbReference>
<evidence type="ECO:0000313" key="3">
    <source>
        <dbReference type="EMBL" id="QHT69642.1"/>
    </source>
</evidence>
<evidence type="ECO:0000313" key="4">
    <source>
        <dbReference type="Proteomes" id="UP000480178"/>
    </source>
</evidence>
<dbReference type="KEGG" id="rhoz:GXP67_24830"/>
<sequence length="355" mass="38556">MRLKPAGIIIVLLIIGVLGYFALAPRFSGLKGENTTDTAPTTEVPENATPPNNPASPDKSTADNTKTGPATSSTDADAEVREFNYTPEKPENGAMRGVVEVGATGFNSFVINMDNQKRWEIVSKDFGQSLAYEGLATTEDIRAGLKKYLAMMFDKGVHKTDMHFVISSGAQKEPKTATISNELKKMGYVVNNVNPEQEAKYGFNATVPPSFADNSFMVDIGSGNTKVSWEENGSLKSIELPGAKYYEKGTSDTEVYNQVKSQMNKVPESKRNVGFIIGGVPFTLANQHRKGEERYTVLKAPGAYTAADKKMGSGLNIYKAIVDATNTDTFVFDWDANFTIGFLLNLKKQPSAAAL</sequence>
<proteinExistence type="predicted"/>
<reference evidence="3 4" key="1">
    <citation type="submission" date="2020-01" db="EMBL/GenBank/DDBJ databases">
        <authorList>
            <person name="Kim M.K."/>
        </authorList>
    </citation>
    <scope>NUCLEOTIDE SEQUENCE [LARGE SCALE GENOMIC DNA]</scope>
    <source>
        <strain evidence="3 4">172606-1</strain>
    </source>
</reference>
<feature type="transmembrane region" description="Helical" evidence="2">
    <location>
        <begin position="6"/>
        <end position="23"/>
    </location>
</feature>
<keyword evidence="2" id="KW-0812">Transmembrane</keyword>
<name>A0A6C0GPX8_9BACT</name>
<evidence type="ECO:0000256" key="1">
    <source>
        <dbReference type="SAM" id="MobiDB-lite"/>
    </source>
</evidence>
<gene>
    <name evidence="3" type="ORF">GXP67_24830</name>
</gene>
<dbReference type="RefSeq" id="WP_162445627.1">
    <property type="nucleotide sequence ID" value="NZ_CP048222.1"/>
</dbReference>
<evidence type="ECO:0000256" key="2">
    <source>
        <dbReference type="SAM" id="Phobius"/>
    </source>
</evidence>
<keyword evidence="4" id="KW-1185">Reference proteome</keyword>
<dbReference type="Proteomes" id="UP000480178">
    <property type="component" value="Chromosome"/>
</dbReference>
<feature type="compositionally biased region" description="Polar residues" evidence="1">
    <location>
        <begin position="58"/>
        <end position="75"/>
    </location>
</feature>
<evidence type="ECO:0008006" key="5">
    <source>
        <dbReference type="Google" id="ProtNLM"/>
    </source>
</evidence>